<dbReference type="Proteomes" id="UP000242415">
    <property type="component" value="Unassembled WGS sequence"/>
</dbReference>
<dbReference type="EMBL" id="FNPH01000007">
    <property type="protein sequence ID" value="SDZ21922.1"/>
    <property type="molecule type" value="Genomic_DNA"/>
</dbReference>
<dbReference type="OrthoDB" id="864726at2"/>
<organism evidence="1 2">
    <name type="scientific">Micromonospora pattaloongensis</name>
    <dbReference type="NCBI Taxonomy" id="405436"/>
    <lineage>
        <taxon>Bacteria</taxon>
        <taxon>Bacillati</taxon>
        <taxon>Actinomycetota</taxon>
        <taxon>Actinomycetes</taxon>
        <taxon>Micromonosporales</taxon>
        <taxon>Micromonosporaceae</taxon>
        <taxon>Micromonospora</taxon>
    </lineage>
</organism>
<sequence>MPQQPDSINLAQALLAQLGVRPEDLLAASTAPSVDVPTVAAFCKVIRANETAGMLRTYDLHWRRLCEALGAQAVTNVRTIDLLRQVLDLILARGPLVAAGAPLSLLLPVLLVCDELAELAAAGNAKQQDEARTLLRRITALGRKANVAVLLATQRTTATSIDVTTRSLLTWRVALAHPDDHHGSEAVLGQGRHHAAGLSGTDRGAAYVTAGGPPVLTRVFDLPRTAVPSLAVHGVPLPLHELREWDRVALRELRRA</sequence>
<name>A0A1H3R7W0_9ACTN</name>
<evidence type="ECO:0000313" key="1">
    <source>
        <dbReference type="EMBL" id="SDZ21922.1"/>
    </source>
</evidence>
<evidence type="ECO:0008006" key="3">
    <source>
        <dbReference type="Google" id="ProtNLM"/>
    </source>
</evidence>
<evidence type="ECO:0000313" key="2">
    <source>
        <dbReference type="Proteomes" id="UP000242415"/>
    </source>
</evidence>
<dbReference type="InterPro" id="IPR027417">
    <property type="entry name" value="P-loop_NTPase"/>
</dbReference>
<proteinExistence type="predicted"/>
<accession>A0A1H3R7W0</accession>
<dbReference type="Gene3D" id="3.40.50.300">
    <property type="entry name" value="P-loop containing nucleotide triphosphate hydrolases"/>
    <property type="match status" value="1"/>
</dbReference>
<gene>
    <name evidence="1" type="ORF">SAMN05444365_107134</name>
</gene>
<dbReference type="RefSeq" id="WP_091559226.1">
    <property type="nucleotide sequence ID" value="NZ_FNPH01000007.1"/>
</dbReference>
<reference evidence="2" key="1">
    <citation type="submission" date="2016-10" db="EMBL/GenBank/DDBJ databases">
        <authorList>
            <person name="Varghese N."/>
            <person name="Submissions S."/>
        </authorList>
    </citation>
    <scope>NUCLEOTIDE SEQUENCE [LARGE SCALE GENOMIC DNA]</scope>
    <source>
        <strain evidence="2">DSM 45245</strain>
    </source>
</reference>
<keyword evidence="2" id="KW-1185">Reference proteome</keyword>
<dbReference type="SUPFAM" id="SSF52540">
    <property type="entry name" value="P-loop containing nucleoside triphosphate hydrolases"/>
    <property type="match status" value="1"/>
</dbReference>
<protein>
    <recommendedName>
        <fullName evidence="3">FtsK domain-containing protein</fullName>
    </recommendedName>
</protein>
<dbReference type="STRING" id="405436.SAMN05444365_107134"/>
<dbReference type="AlphaFoldDB" id="A0A1H3R7W0"/>